<protein>
    <submittedName>
        <fullName evidence="2">DUF2188 domain-containing protein</fullName>
    </submittedName>
</protein>
<dbReference type="Pfam" id="PF09954">
    <property type="entry name" value="DUF2188"/>
    <property type="match status" value="1"/>
</dbReference>
<dbReference type="AlphaFoldDB" id="A0AAU8NHR4"/>
<evidence type="ECO:0000256" key="1">
    <source>
        <dbReference type="SAM" id="MobiDB-lite"/>
    </source>
</evidence>
<sequence>MPWNKQDYPVSMKNLKPRVRHKAIEIANALLDEGYEEGRAIAIATAKAEEWDENHPDGQAAASSNASSHSASSENDKESARSESSSKERRHSEPVSSSKSHHNIHVVPTDSGWAIKQEGTSDYHSTYDTKAEAVDAAQEWSSKQHIRAIIHNQDGQIARSLKS</sequence>
<dbReference type="RefSeq" id="WP_366295003.1">
    <property type="nucleotide sequence ID" value="NZ_CP159992.1"/>
</dbReference>
<organism evidence="2">
    <name type="scientific">Paenibacillus sp. AN1007</name>
    <dbReference type="NCBI Taxonomy" id="3151385"/>
    <lineage>
        <taxon>Bacteria</taxon>
        <taxon>Bacillati</taxon>
        <taxon>Bacillota</taxon>
        <taxon>Bacilli</taxon>
        <taxon>Bacillales</taxon>
        <taxon>Paenibacillaceae</taxon>
        <taxon>Paenibacillus</taxon>
    </lineage>
</organism>
<dbReference type="InterPro" id="IPR018691">
    <property type="entry name" value="DUF2188"/>
</dbReference>
<dbReference type="EMBL" id="CP159992">
    <property type="protein sequence ID" value="XCP96491.1"/>
    <property type="molecule type" value="Genomic_DNA"/>
</dbReference>
<reference evidence="2" key="1">
    <citation type="submission" date="2024-05" db="EMBL/GenBank/DDBJ databases">
        <title>Draft genome assemblies of 36 bacteria isolated from hibernating arctic ground squirrels.</title>
        <authorList>
            <person name="McKee H."/>
            <person name="Mullen L."/>
            <person name="Drown D.M."/>
            <person name="Duddleston K.N."/>
        </authorList>
    </citation>
    <scope>NUCLEOTIDE SEQUENCE</scope>
    <source>
        <strain evidence="2">AN1007</strain>
    </source>
</reference>
<feature type="compositionally biased region" description="Low complexity" evidence="1">
    <location>
        <begin position="60"/>
        <end position="73"/>
    </location>
</feature>
<feature type="compositionally biased region" description="Basic and acidic residues" evidence="1">
    <location>
        <begin position="47"/>
        <end position="56"/>
    </location>
</feature>
<evidence type="ECO:0000313" key="2">
    <source>
        <dbReference type="EMBL" id="XCP96491.1"/>
    </source>
</evidence>
<proteinExistence type="predicted"/>
<feature type="region of interest" description="Disordered" evidence="1">
    <location>
        <begin position="47"/>
        <end position="120"/>
    </location>
</feature>
<gene>
    <name evidence="2" type="ORF">ABXS70_07240</name>
</gene>
<feature type="compositionally biased region" description="Basic and acidic residues" evidence="1">
    <location>
        <begin position="74"/>
        <end position="93"/>
    </location>
</feature>
<accession>A0AAU8NHR4</accession>
<name>A0AAU8NHR4_9BACL</name>